<gene>
    <name evidence="1" type="ORF">H6G40_22630</name>
</gene>
<protein>
    <submittedName>
        <fullName evidence="1">Uncharacterized protein</fullName>
    </submittedName>
</protein>
<name>A0ABR8GI97_MICVR</name>
<organism evidence="1 2">
    <name type="scientific">Microcystis viridis FACHB-1342</name>
    <dbReference type="NCBI Taxonomy" id="2692900"/>
    <lineage>
        <taxon>Bacteria</taxon>
        <taxon>Bacillati</taxon>
        <taxon>Cyanobacteriota</taxon>
        <taxon>Cyanophyceae</taxon>
        <taxon>Oscillatoriophycideae</taxon>
        <taxon>Chroococcales</taxon>
        <taxon>Microcystaceae</taxon>
        <taxon>Microcystis</taxon>
    </lineage>
</organism>
<dbReference type="EMBL" id="JACJSV010000130">
    <property type="protein sequence ID" value="MBD2602918.1"/>
    <property type="molecule type" value="Genomic_DNA"/>
</dbReference>
<dbReference type="Proteomes" id="UP000648873">
    <property type="component" value="Unassembled WGS sequence"/>
</dbReference>
<evidence type="ECO:0000313" key="2">
    <source>
        <dbReference type="Proteomes" id="UP000648873"/>
    </source>
</evidence>
<dbReference type="RefSeq" id="WP_002739691.1">
    <property type="nucleotide sequence ID" value="NZ_JACJSV010000130.1"/>
</dbReference>
<sequence length="82" mass="9078">MKVPTDLTIPEIEEIRKEGVKALVERLGIAKAAFFLRETSSQPLNYLEIKDQLFGEMTATDIYGSSGFCVETKPILIVSSAK</sequence>
<reference evidence="1 2" key="1">
    <citation type="journal article" date="2020" name="ISME J.">
        <title>Comparative genomics reveals insights into cyanobacterial evolution and habitat adaptation.</title>
        <authorList>
            <person name="Chen M.Y."/>
            <person name="Teng W.K."/>
            <person name="Zhao L."/>
            <person name="Hu C.X."/>
            <person name="Zhou Y.K."/>
            <person name="Han B.P."/>
            <person name="Song L.R."/>
            <person name="Shu W.S."/>
        </authorList>
    </citation>
    <scope>NUCLEOTIDE SEQUENCE [LARGE SCALE GENOMIC DNA]</scope>
    <source>
        <strain evidence="1 2">FACHB-1342</strain>
    </source>
</reference>
<accession>A0ABR8GI97</accession>
<keyword evidence="2" id="KW-1185">Reference proteome</keyword>
<proteinExistence type="predicted"/>
<evidence type="ECO:0000313" key="1">
    <source>
        <dbReference type="EMBL" id="MBD2602918.1"/>
    </source>
</evidence>
<comment type="caution">
    <text evidence="1">The sequence shown here is derived from an EMBL/GenBank/DDBJ whole genome shotgun (WGS) entry which is preliminary data.</text>
</comment>